<dbReference type="GO" id="GO:0050361">
    <property type="term" value="F:tryptophan 2-monooxygenase activity"/>
    <property type="evidence" value="ECO:0007669"/>
    <property type="project" value="UniProtKB-EC"/>
</dbReference>
<dbReference type="InterPro" id="IPR002937">
    <property type="entry name" value="Amino_oxidase"/>
</dbReference>
<evidence type="ECO:0000256" key="3">
    <source>
        <dbReference type="ARBA" id="ARBA00005833"/>
    </source>
</evidence>
<dbReference type="Gene3D" id="3.50.50.60">
    <property type="entry name" value="FAD/NAD(P)-binding domain"/>
    <property type="match status" value="1"/>
</dbReference>
<evidence type="ECO:0000259" key="10">
    <source>
        <dbReference type="Pfam" id="PF01593"/>
    </source>
</evidence>
<dbReference type="OrthoDB" id="56323at2"/>
<dbReference type="PANTHER" id="PTHR10742">
    <property type="entry name" value="FLAVIN MONOAMINE OXIDASE"/>
    <property type="match status" value="1"/>
</dbReference>
<dbReference type="EMBL" id="FZOU01000004">
    <property type="protein sequence ID" value="SNT09427.1"/>
    <property type="molecule type" value="Genomic_DNA"/>
</dbReference>
<dbReference type="AlphaFoldDB" id="A0A239JU58"/>
<evidence type="ECO:0000256" key="4">
    <source>
        <dbReference type="ARBA" id="ARBA00012535"/>
    </source>
</evidence>
<dbReference type="GO" id="GO:0009851">
    <property type="term" value="P:auxin biosynthetic process"/>
    <property type="evidence" value="ECO:0007669"/>
    <property type="project" value="UniProtKB-KW"/>
</dbReference>
<evidence type="ECO:0000256" key="2">
    <source>
        <dbReference type="ARBA" id="ARBA00004814"/>
    </source>
</evidence>
<dbReference type="SUPFAM" id="SSF54373">
    <property type="entry name" value="FAD-linked reductases, C-terminal domain"/>
    <property type="match status" value="1"/>
</dbReference>
<gene>
    <name evidence="11" type="ORF">SAMN05421770_104135</name>
</gene>
<comment type="catalytic activity">
    <reaction evidence="8">
        <text>L-tryptophan + O2 = indole-3-acetamide + CO2 + H2O</text>
        <dbReference type="Rhea" id="RHEA:16165"/>
        <dbReference type="ChEBI" id="CHEBI:15377"/>
        <dbReference type="ChEBI" id="CHEBI:15379"/>
        <dbReference type="ChEBI" id="CHEBI:16031"/>
        <dbReference type="ChEBI" id="CHEBI:16526"/>
        <dbReference type="ChEBI" id="CHEBI:57912"/>
        <dbReference type="EC" id="1.13.12.3"/>
    </reaction>
</comment>
<proteinExistence type="inferred from homology"/>
<dbReference type="InterPro" id="IPR001613">
    <property type="entry name" value="Flavin_amine_oxidase"/>
</dbReference>
<evidence type="ECO:0000256" key="7">
    <source>
        <dbReference type="ARBA" id="ARBA00023070"/>
    </source>
</evidence>
<dbReference type="RefSeq" id="WP_089408798.1">
    <property type="nucleotide sequence ID" value="NZ_FZOU01000004.1"/>
</dbReference>
<organism evidence="11 12">
    <name type="scientific">Granulicella rosea</name>
    <dbReference type="NCBI Taxonomy" id="474952"/>
    <lineage>
        <taxon>Bacteria</taxon>
        <taxon>Pseudomonadati</taxon>
        <taxon>Acidobacteriota</taxon>
        <taxon>Terriglobia</taxon>
        <taxon>Terriglobales</taxon>
        <taxon>Acidobacteriaceae</taxon>
        <taxon>Granulicella</taxon>
    </lineage>
</organism>
<keyword evidence="6" id="KW-0560">Oxidoreductase</keyword>
<accession>A0A239JU58</accession>
<keyword evidence="12" id="KW-1185">Reference proteome</keyword>
<evidence type="ECO:0000256" key="6">
    <source>
        <dbReference type="ARBA" id="ARBA00023002"/>
    </source>
</evidence>
<keyword evidence="7" id="KW-0073">Auxin biosynthesis</keyword>
<dbReference type="Pfam" id="PF01593">
    <property type="entry name" value="Amino_oxidase"/>
    <property type="match status" value="1"/>
</dbReference>
<dbReference type="SUPFAM" id="SSF51905">
    <property type="entry name" value="FAD/NAD(P)-binding domain"/>
    <property type="match status" value="1"/>
</dbReference>
<feature type="binding site" evidence="9">
    <location>
        <begin position="36"/>
        <end position="37"/>
    </location>
    <ligand>
        <name>FAD</name>
        <dbReference type="ChEBI" id="CHEBI:57692"/>
    </ligand>
</feature>
<feature type="binding site" evidence="9">
    <location>
        <position position="406"/>
    </location>
    <ligand>
        <name>FAD</name>
        <dbReference type="ChEBI" id="CHEBI:57692"/>
    </ligand>
</feature>
<reference evidence="11 12" key="1">
    <citation type="submission" date="2017-06" db="EMBL/GenBank/DDBJ databases">
        <authorList>
            <person name="Kim H.J."/>
            <person name="Triplett B.A."/>
        </authorList>
    </citation>
    <scope>NUCLEOTIDE SEQUENCE [LARGE SCALE GENOMIC DNA]</scope>
    <source>
        <strain evidence="11 12">DSM 18704</strain>
    </source>
</reference>
<dbReference type="Proteomes" id="UP000198356">
    <property type="component" value="Unassembled WGS sequence"/>
</dbReference>
<evidence type="ECO:0000256" key="1">
    <source>
        <dbReference type="ARBA" id="ARBA00001974"/>
    </source>
</evidence>
<comment type="pathway">
    <text evidence="2">Plant hormone metabolism; auxin biosynthesis.</text>
</comment>
<dbReference type="EC" id="1.13.12.3" evidence="4"/>
<dbReference type="InterPro" id="IPR036188">
    <property type="entry name" value="FAD/NAD-bd_sf"/>
</dbReference>
<evidence type="ECO:0000256" key="9">
    <source>
        <dbReference type="PIRSR" id="PIRSR601613-1"/>
    </source>
</evidence>
<sequence length="443" mass="47413">MAEAMLYDVVVLGAGMAGLSAARSLAETGRRVLVVEARDRVGGRIFTRRAGSETVELGAEFIHGRPAELWALVAEAGLTTVERTGDRVVFSGGEVCVDEDGAEEEQEDDPMFAPVEALKDYAGPDLSFADYLESSGVAPELRGAALGYVEGFNAADATQASSVALGAQQRAEDEIEGDRLWHIEGGYDLLPAFLAERIRASGGEIRLNTAAASIDWQPGRVEVRTSAGHFRAAQCIVALPLAVLQAGGVAFQPQPAGLSTALGRLREGPVCRFTLVFRTAFWRSKPEFEHLSFLLTPESRPGVWWTAHPGESATITGWVGGPRALPLLELADDELGARACTILAEAWSLPMALLRAELLGVHRHDWQADPYALGAYTWLPVGALDAPSAPETLAQPVEGTLFFAGEHTDTTAHWGTVHAALRSGLRAAEQAIAAPRFQNLRLF</sequence>
<comment type="similarity">
    <text evidence="3">Belongs to the tryptophan 2-monooxygenase family.</text>
</comment>
<feature type="domain" description="Amine oxidase" evidence="10">
    <location>
        <begin position="16"/>
        <end position="431"/>
    </location>
</feature>
<dbReference type="PANTHER" id="PTHR10742:SF410">
    <property type="entry name" value="LYSINE-SPECIFIC HISTONE DEMETHYLASE 2"/>
    <property type="match status" value="1"/>
</dbReference>
<evidence type="ECO:0000313" key="12">
    <source>
        <dbReference type="Proteomes" id="UP000198356"/>
    </source>
</evidence>
<dbReference type="PRINTS" id="PR00757">
    <property type="entry name" value="AMINEOXDASEF"/>
</dbReference>
<evidence type="ECO:0000256" key="8">
    <source>
        <dbReference type="ARBA" id="ARBA00047321"/>
    </source>
</evidence>
<comment type="cofactor">
    <cofactor evidence="1">
        <name>FAD</name>
        <dbReference type="ChEBI" id="CHEBI:57692"/>
    </cofactor>
</comment>
<name>A0A239JU58_9BACT</name>
<dbReference type="InterPro" id="IPR050281">
    <property type="entry name" value="Flavin_monoamine_oxidase"/>
</dbReference>
<evidence type="ECO:0000256" key="5">
    <source>
        <dbReference type="ARBA" id="ARBA00017871"/>
    </source>
</evidence>
<evidence type="ECO:0000313" key="11">
    <source>
        <dbReference type="EMBL" id="SNT09427.1"/>
    </source>
</evidence>
<protein>
    <recommendedName>
        <fullName evidence="5">Tryptophan 2-monooxygenase</fullName>
        <ecNumber evidence="4">1.13.12.3</ecNumber>
    </recommendedName>
</protein>